<dbReference type="RefSeq" id="WP_085052955.1">
    <property type="nucleotide sequence ID" value="NZ_LNQR01000082.1"/>
</dbReference>
<name>A0ABR5SEE3_9BACT</name>
<gene>
    <name evidence="1" type="ORF">ASN18_2352</name>
</gene>
<evidence type="ECO:0000313" key="2">
    <source>
        <dbReference type="Proteomes" id="UP000060487"/>
    </source>
</evidence>
<organism evidence="1 2">
    <name type="scientific">Candidatus Magnetominusculus xianensis</name>
    <dbReference type="NCBI Taxonomy" id="1748249"/>
    <lineage>
        <taxon>Bacteria</taxon>
        <taxon>Pseudomonadati</taxon>
        <taxon>Nitrospirota</taxon>
        <taxon>Nitrospiria</taxon>
        <taxon>Nitrospirales</taxon>
        <taxon>Nitrospiraceae</taxon>
        <taxon>Candidatus Magnetominusculus</taxon>
    </lineage>
</organism>
<reference evidence="1 2" key="1">
    <citation type="submission" date="2015-11" db="EMBL/GenBank/DDBJ databases">
        <authorList>
            <person name="Lin W."/>
        </authorList>
    </citation>
    <scope>NUCLEOTIDE SEQUENCE [LARGE SCALE GENOMIC DNA]</scope>
    <source>
        <strain evidence="1 2">HCH-1</strain>
    </source>
</reference>
<keyword evidence="2" id="KW-1185">Reference proteome</keyword>
<evidence type="ECO:0000313" key="1">
    <source>
        <dbReference type="EMBL" id="KWT82912.1"/>
    </source>
</evidence>
<dbReference type="Proteomes" id="UP000060487">
    <property type="component" value="Unassembled WGS sequence"/>
</dbReference>
<sequence>MEDNDDKCYIDVVKVFEVLEEVYQAILTTLAELSLKHMDIKKDREEYLKCLQTCIEKNAHRWPTVGTIFDLANPLLNKVVGKTPRAGFGNGRHATDWQHKLTKYWLPKYDPIGKTVGRYALAPTVAEGFYDFGTIGYCVFSCQHYDGSCNNLADPSCGLLHYITLMMP</sequence>
<protein>
    <submittedName>
        <fullName evidence="1">Uncharacterized protein</fullName>
    </submittedName>
</protein>
<dbReference type="EMBL" id="LNQR01000082">
    <property type="protein sequence ID" value="KWT82912.1"/>
    <property type="molecule type" value="Genomic_DNA"/>
</dbReference>
<proteinExistence type="predicted"/>
<comment type="caution">
    <text evidence="1">The sequence shown here is derived from an EMBL/GenBank/DDBJ whole genome shotgun (WGS) entry which is preliminary data.</text>
</comment>
<accession>A0ABR5SEE3</accession>